<dbReference type="PROSITE" id="PS00652">
    <property type="entry name" value="TNFR_NGFR_1"/>
    <property type="match status" value="2"/>
</dbReference>
<evidence type="ECO:0000256" key="7">
    <source>
        <dbReference type="ARBA" id="ARBA00023170"/>
    </source>
</evidence>
<feature type="compositionally biased region" description="Polar residues" evidence="10">
    <location>
        <begin position="234"/>
        <end position="249"/>
    </location>
</feature>
<organism evidence="14 15">
    <name type="scientific">Pleurodeles waltl</name>
    <name type="common">Iberian ribbed newt</name>
    <dbReference type="NCBI Taxonomy" id="8319"/>
    <lineage>
        <taxon>Eukaryota</taxon>
        <taxon>Metazoa</taxon>
        <taxon>Chordata</taxon>
        <taxon>Craniata</taxon>
        <taxon>Vertebrata</taxon>
        <taxon>Euteleostomi</taxon>
        <taxon>Amphibia</taxon>
        <taxon>Batrachia</taxon>
        <taxon>Caudata</taxon>
        <taxon>Salamandroidea</taxon>
        <taxon>Salamandridae</taxon>
        <taxon>Pleurodelinae</taxon>
        <taxon>Pleurodeles</taxon>
    </lineage>
</organism>
<dbReference type="PROSITE" id="PS50050">
    <property type="entry name" value="TNFR_NGFR_2"/>
    <property type="match status" value="2"/>
</dbReference>
<protein>
    <recommendedName>
        <fullName evidence="13">TNFR-Cys domain-containing protein</fullName>
    </recommendedName>
</protein>
<keyword evidence="8" id="KW-0325">Glycoprotein</keyword>
<feature type="region of interest" description="Disordered" evidence="10">
    <location>
        <begin position="377"/>
        <end position="408"/>
    </location>
</feature>
<dbReference type="GO" id="GO:0005886">
    <property type="term" value="C:plasma membrane"/>
    <property type="evidence" value="ECO:0007669"/>
    <property type="project" value="TreeGrafter"/>
</dbReference>
<feature type="repeat" description="TNFR-Cys" evidence="9">
    <location>
        <begin position="26"/>
        <end position="65"/>
    </location>
</feature>
<evidence type="ECO:0000313" key="15">
    <source>
        <dbReference type="Proteomes" id="UP001066276"/>
    </source>
</evidence>
<evidence type="ECO:0000256" key="3">
    <source>
        <dbReference type="ARBA" id="ARBA00022737"/>
    </source>
</evidence>
<evidence type="ECO:0000256" key="12">
    <source>
        <dbReference type="SAM" id="SignalP"/>
    </source>
</evidence>
<dbReference type="Gene3D" id="2.10.50.10">
    <property type="entry name" value="Tumor Necrosis Factor Receptor, subunit A, domain 2"/>
    <property type="match status" value="1"/>
</dbReference>
<feature type="repeat" description="TNFR-Cys" evidence="9">
    <location>
        <begin position="67"/>
        <end position="107"/>
    </location>
</feature>
<dbReference type="EMBL" id="JANPWB010000003">
    <property type="protein sequence ID" value="KAJ1197126.1"/>
    <property type="molecule type" value="Genomic_DNA"/>
</dbReference>
<feature type="region of interest" description="Disordered" evidence="10">
    <location>
        <begin position="275"/>
        <end position="311"/>
    </location>
</feature>
<evidence type="ECO:0000256" key="1">
    <source>
        <dbReference type="ARBA" id="ARBA00004167"/>
    </source>
</evidence>
<dbReference type="AlphaFoldDB" id="A0AAV7V9N0"/>
<reference evidence="14" key="1">
    <citation type="journal article" date="2022" name="bioRxiv">
        <title>Sequencing and chromosome-scale assembly of the giantPleurodeles waltlgenome.</title>
        <authorList>
            <person name="Brown T."/>
            <person name="Elewa A."/>
            <person name="Iarovenko S."/>
            <person name="Subramanian E."/>
            <person name="Araus A.J."/>
            <person name="Petzold A."/>
            <person name="Susuki M."/>
            <person name="Suzuki K.-i.T."/>
            <person name="Hayashi T."/>
            <person name="Toyoda A."/>
            <person name="Oliveira C."/>
            <person name="Osipova E."/>
            <person name="Leigh N.D."/>
            <person name="Simon A."/>
            <person name="Yun M.H."/>
        </authorList>
    </citation>
    <scope>NUCLEOTIDE SEQUENCE</scope>
    <source>
        <strain evidence="14">20211129_DDA</strain>
        <tissue evidence="14">Liver</tissue>
    </source>
</reference>
<feature type="chain" id="PRO_5043406550" description="TNFR-Cys domain-containing protein" evidence="12">
    <location>
        <begin position="23"/>
        <end position="531"/>
    </location>
</feature>
<proteinExistence type="predicted"/>
<feature type="compositionally biased region" description="Polar residues" evidence="10">
    <location>
        <begin position="389"/>
        <end position="407"/>
    </location>
</feature>
<feature type="region of interest" description="Disordered" evidence="10">
    <location>
        <begin position="234"/>
        <end position="262"/>
    </location>
</feature>
<dbReference type="GO" id="GO:0038023">
    <property type="term" value="F:signaling receptor activity"/>
    <property type="evidence" value="ECO:0007669"/>
    <property type="project" value="InterPro"/>
</dbReference>
<evidence type="ECO:0000313" key="14">
    <source>
        <dbReference type="EMBL" id="KAJ1197126.1"/>
    </source>
</evidence>
<dbReference type="InterPro" id="IPR047526">
    <property type="entry name" value="TNR19/27/EDAR"/>
</dbReference>
<dbReference type="GO" id="GO:0043123">
    <property type="term" value="P:positive regulation of canonical NF-kappaB signal transduction"/>
    <property type="evidence" value="ECO:0007669"/>
    <property type="project" value="InterPro"/>
</dbReference>
<gene>
    <name evidence="14" type="ORF">NDU88_000988</name>
</gene>
<evidence type="ECO:0000256" key="2">
    <source>
        <dbReference type="ARBA" id="ARBA00022692"/>
    </source>
</evidence>
<keyword evidence="3" id="KW-0677">Repeat</keyword>
<dbReference type="PANTHER" id="PTHR12120">
    <property type="entry name" value="TNFR-CYS DOMAIN-CONTAINING PROTEIN"/>
    <property type="match status" value="1"/>
</dbReference>
<feature type="compositionally biased region" description="Polar residues" evidence="10">
    <location>
        <begin position="278"/>
        <end position="300"/>
    </location>
</feature>
<dbReference type="InterPro" id="IPR001368">
    <property type="entry name" value="TNFR/NGFR_Cys_rich_reg"/>
</dbReference>
<dbReference type="PANTHER" id="PTHR12120:SF8">
    <property type="entry name" value="TUMOR NECROSIS FACTOR RECEPTOR SUPERFAMILY MEMBER 27"/>
    <property type="match status" value="1"/>
</dbReference>
<evidence type="ECO:0000256" key="5">
    <source>
        <dbReference type="ARBA" id="ARBA00023136"/>
    </source>
</evidence>
<sequence length="531" mass="57507">MAGNTHFLLLALILTQICHIRSNSDECIENEFADEHGQCVPCKECGPGQELSKECGYGEGGDASCVPCTSRRYKKDWGHSRCIPCLSCSLINRSQRSNCTTQADAVCGECLLGFYSKTRIDGIKDLECIPCSPLTSPAETQCNHKAGPMKLEGPTQPPRDMTALLVGASSAFAMTALALVILSVIYCRRFLKKQCRRAFLSSSKLSEPSVTFAGYDSQASSQCAKQQQQFHNSCAQGDNTLNSNQQTQGPVEELPCGPDSHTSCLQPHSLPCPLQPGSERSQASHPSTGSQFTRRVSETQPLIRHSGSSDCSAGCSSCEMRPNLAGASESFVLPPMSATLSCASEQCQHRWTHAPVECTELDLHRFSMEQECLGTMDPIGPGHRGTPELTGQSTGPPDQPEETSNTGFHHFTIENGVNEFQSLLIRISNATQGLRLGKLPQAVVLLLSLRLDPHLPGVKNYMDVGAELGVPGDLMSQMSGYGHLHAYLSSSSLCTLPGLMQALHRLQRFDALSILCEHFAPDQEDPSVQPH</sequence>
<dbReference type="GO" id="GO:0046330">
    <property type="term" value="P:positive regulation of JNK cascade"/>
    <property type="evidence" value="ECO:0007669"/>
    <property type="project" value="InterPro"/>
</dbReference>
<name>A0AAV7V9N0_PLEWA</name>
<keyword evidence="5 11" id="KW-0472">Membrane</keyword>
<keyword evidence="4 11" id="KW-1133">Transmembrane helix</keyword>
<comment type="subcellular location">
    <subcellularLocation>
        <location evidence="1">Membrane</location>
        <topology evidence="1">Single-pass membrane protein</topology>
    </subcellularLocation>
</comment>
<feature type="disulfide bond" evidence="9">
    <location>
        <begin position="42"/>
        <end position="55"/>
    </location>
</feature>
<keyword evidence="6 9" id="KW-1015">Disulfide bond</keyword>
<evidence type="ECO:0000256" key="9">
    <source>
        <dbReference type="PROSITE-ProRule" id="PRU00206"/>
    </source>
</evidence>
<feature type="transmembrane region" description="Helical" evidence="11">
    <location>
        <begin position="164"/>
        <end position="187"/>
    </location>
</feature>
<comment type="caution">
    <text evidence="9">Lacks conserved residue(s) required for the propagation of feature annotation.</text>
</comment>
<accession>A0AAV7V9N0</accession>
<dbReference type="SMART" id="SM00208">
    <property type="entry name" value="TNFR"/>
    <property type="match status" value="2"/>
</dbReference>
<feature type="domain" description="TNFR-Cys" evidence="13">
    <location>
        <begin position="67"/>
        <end position="107"/>
    </location>
</feature>
<feature type="domain" description="TNFR-Cys" evidence="13">
    <location>
        <begin position="26"/>
        <end position="65"/>
    </location>
</feature>
<keyword evidence="15" id="KW-1185">Reference proteome</keyword>
<comment type="caution">
    <text evidence="14">The sequence shown here is derived from an EMBL/GenBank/DDBJ whole genome shotgun (WGS) entry which is preliminary data.</text>
</comment>
<evidence type="ECO:0000256" key="11">
    <source>
        <dbReference type="SAM" id="Phobius"/>
    </source>
</evidence>
<evidence type="ECO:0000256" key="10">
    <source>
        <dbReference type="SAM" id="MobiDB-lite"/>
    </source>
</evidence>
<feature type="signal peptide" evidence="12">
    <location>
        <begin position="1"/>
        <end position="22"/>
    </location>
</feature>
<keyword evidence="7" id="KW-0675">Receptor</keyword>
<evidence type="ECO:0000256" key="8">
    <source>
        <dbReference type="ARBA" id="ARBA00023180"/>
    </source>
</evidence>
<keyword evidence="12" id="KW-0732">Signal</keyword>
<evidence type="ECO:0000256" key="6">
    <source>
        <dbReference type="ARBA" id="ARBA00023157"/>
    </source>
</evidence>
<dbReference type="Proteomes" id="UP001066276">
    <property type="component" value="Chromosome 2_1"/>
</dbReference>
<evidence type="ECO:0000259" key="13">
    <source>
        <dbReference type="PROSITE" id="PS50050"/>
    </source>
</evidence>
<keyword evidence="2 11" id="KW-0812">Transmembrane</keyword>
<evidence type="ECO:0000256" key="4">
    <source>
        <dbReference type="ARBA" id="ARBA00022989"/>
    </source>
</evidence>